<evidence type="ECO:0000313" key="1">
    <source>
        <dbReference type="EMBL" id="SVB53115.1"/>
    </source>
</evidence>
<accession>A0A382ERV7</accession>
<sequence length="58" mass="6823">MPQAGTEQRPLILKNKKKGNRKLGLSSKFYSKENKQKYHQGWDRIFGGNNKDFNKKKI</sequence>
<dbReference type="AlphaFoldDB" id="A0A382ERV7"/>
<proteinExistence type="predicted"/>
<name>A0A382ERV7_9ZZZZ</name>
<dbReference type="EMBL" id="UINC01045854">
    <property type="protein sequence ID" value="SVB53115.1"/>
    <property type="molecule type" value="Genomic_DNA"/>
</dbReference>
<protein>
    <submittedName>
        <fullName evidence="1">Uncharacterized protein</fullName>
    </submittedName>
</protein>
<gene>
    <name evidence="1" type="ORF">METZ01_LOCUS205969</name>
</gene>
<organism evidence="1">
    <name type="scientific">marine metagenome</name>
    <dbReference type="NCBI Taxonomy" id="408172"/>
    <lineage>
        <taxon>unclassified sequences</taxon>
        <taxon>metagenomes</taxon>
        <taxon>ecological metagenomes</taxon>
    </lineage>
</organism>
<reference evidence="1" key="1">
    <citation type="submission" date="2018-05" db="EMBL/GenBank/DDBJ databases">
        <authorList>
            <person name="Lanie J.A."/>
            <person name="Ng W.-L."/>
            <person name="Kazmierczak K.M."/>
            <person name="Andrzejewski T.M."/>
            <person name="Davidsen T.M."/>
            <person name="Wayne K.J."/>
            <person name="Tettelin H."/>
            <person name="Glass J.I."/>
            <person name="Rusch D."/>
            <person name="Podicherti R."/>
            <person name="Tsui H.-C.T."/>
            <person name="Winkler M.E."/>
        </authorList>
    </citation>
    <scope>NUCLEOTIDE SEQUENCE</scope>
</reference>